<protein>
    <submittedName>
        <fullName evidence="1">Uncharacterized protein</fullName>
    </submittedName>
</protein>
<organism evidence="1 2">
    <name type="scientific">Coprinopsis marcescibilis</name>
    <name type="common">Agaric fungus</name>
    <name type="synonym">Psathyrella marcescibilis</name>
    <dbReference type="NCBI Taxonomy" id="230819"/>
    <lineage>
        <taxon>Eukaryota</taxon>
        <taxon>Fungi</taxon>
        <taxon>Dikarya</taxon>
        <taxon>Basidiomycota</taxon>
        <taxon>Agaricomycotina</taxon>
        <taxon>Agaricomycetes</taxon>
        <taxon>Agaricomycetidae</taxon>
        <taxon>Agaricales</taxon>
        <taxon>Agaricineae</taxon>
        <taxon>Psathyrellaceae</taxon>
        <taxon>Coprinopsis</taxon>
    </lineage>
</organism>
<evidence type="ECO:0000313" key="1">
    <source>
        <dbReference type="EMBL" id="TFK19318.1"/>
    </source>
</evidence>
<dbReference type="OrthoDB" id="3063824at2759"/>
<accession>A0A5C3KTZ5</accession>
<keyword evidence="2" id="KW-1185">Reference proteome</keyword>
<sequence>MPQTTLTLVLPASEQASGGENRYTVTAVPGSYETAAKTAIKVFGKYIGDKASLSNIILRMPYTREGKKIWADIDEDNWSAALSQEPPEISIHVLTRTSTEPNGRSPRRSISRPVSTVFVGPKETYIDSEARPTLFVLFVLEHPFDGQQQQRILIPLPETYKDGQRAALRGFRHYLSDITDYEEILLRPTITGNISDCANIQNPDHWKSLFPQCRAVGVSVEKPFANGRLWITRAQFLKDSSGMLWTPINPYATFDEDGFGTCLKQSSSINRPESYQEAINSLERIINLDSAWKTRQLKREGRDKPPASKQPYRIPHNWTACFYVFRGPTSQRLQQRNTFRTGDQPFDLSITDSWYSIPFTAQSDDAKWRWFVPPPGSAIGFLLLKTG</sequence>
<gene>
    <name evidence="1" type="ORF">FA15DRAFT_674546</name>
</gene>
<dbReference type="EMBL" id="ML210347">
    <property type="protein sequence ID" value="TFK19318.1"/>
    <property type="molecule type" value="Genomic_DNA"/>
</dbReference>
<evidence type="ECO:0000313" key="2">
    <source>
        <dbReference type="Proteomes" id="UP000307440"/>
    </source>
</evidence>
<proteinExistence type="predicted"/>
<dbReference type="Proteomes" id="UP000307440">
    <property type="component" value="Unassembled WGS sequence"/>
</dbReference>
<dbReference type="AlphaFoldDB" id="A0A5C3KTZ5"/>
<name>A0A5C3KTZ5_COPMA</name>
<reference evidence="1 2" key="1">
    <citation type="journal article" date="2019" name="Nat. Ecol. Evol.">
        <title>Megaphylogeny resolves global patterns of mushroom evolution.</title>
        <authorList>
            <person name="Varga T."/>
            <person name="Krizsan K."/>
            <person name="Foldi C."/>
            <person name="Dima B."/>
            <person name="Sanchez-Garcia M."/>
            <person name="Sanchez-Ramirez S."/>
            <person name="Szollosi G.J."/>
            <person name="Szarkandi J.G."/>
            <person name="Papp V."/>
            <person name="Albert L."/>
            <person name="Andreopoulos W."/>
            <person name="Angelini C."/>
            <person name="Antonin V."/>
            <person name="Barry K.W."/>
            <person name="Bougher N.L."/>
            <person name="Buchanan P."/>
            <person name="Buyck B."/>
            <person name="Bense V."/>
            <person name="Catcheside P."/>
            <person name="Chovatia M."/>
            <person name="Cooper J."/>
            <person name="Damon W."/>
            <person name="Desjardin D."/>
            <person name="Finy P."/>
            <person name="Geml J."/>
            <person name="Haridas S."/>
            <person name="Hughes K."/>
            <person name="Justo A."/>
            <person name="Karasinski D."/>
            <person name="Kautmanova I."/>
            <person name="Kiss B."/>
            <person name="Kocsube S."/>
            <person name="Kotiranta H."/>
            <person name="LaButti K.M."/>
            <person name="Lechner B.E."/>
            <person name="Liimatainen K."/>
            <person name="Lipzen A."/>
            <person name="Lukacs Z."/>
            <person name="Mihaltcheva S."/>
            <person name="Morgado L.N."/>
            <person name="Niskanen T."/>
            <person name="Noordeloos M.E."/>
            <person name="Ohm R.A."/>
            <person name="Ortiz-Santana B."/>
            <person name="Ovrebo C."/>
            <person name="Racz N."/>
            <person name="Riley R."/>
            <person name="Savchenko A."/>
            <person name="Shiryaev A."/>
            <person name="Soop K."/>
            <person name="Spirin V."/>
            <person name="Szebenyi C."/>
            <person name="Tomsovsky M."/>
            <person name="Tulloss R.E."/>
            <person name="Uehling J."/>
            <person name="Grigoriev I.V."/>
            <person name="Vagvolgyi C."/>
            <person name="Papp T."/>
            <person name="Martin F.M."/>
            <person name="Miettinen O."/>
            <person name="Hibbett D.S."/>
            <person name="Nagy L.G."/>
        </authorList>
    </citation>
    <scope>NUCLEOTIDE SEQUENCE [LARGE SCALE GENOMIC DNA]</scope>
    <source>
        <strain evidence="1 2">CBS 121175</strain>
    </source>
</reference>